<dbReference type="PROSITE" id="PS51128">
    <property type="entry name" value="ZF_DKSA_2"/>
    <property type="match status" value="1"/>
</dbReference>
<evidence type="ECO:0000313" key="3">
    <source>
        <dbReference type="EMBL" id="MBU2723884.1"/>
    </source>
</evidence>
<dbReference type="GO" id="GO:0008270">
    <property type="term" value="F:zinc ion binding"/>
    <property type="evidence" value="ECO:0007669"/>
    <property type="project" value="UniProtKB-KW"/>
</dbReference>
<feature type="compositionally biased region" description="Basic and acidic residues" evidence="2">
    <location>
        <begin position="13"/>
        <end position="22"/>
    </location>
</feature>
<dbReference type="EMBL" id="JABBHS010000357">
    <property type="protein sequence ID" value="MBU2723884.1"/>
    <property type="molecule type" value="Genomic_DNA"/>
</dbReference>
<dbReference type="RefSeq" id="WP_215885950.1">
    <property type="nucleotide sequence ID" value="NZ_CP134225.1"/>
</dbReference>
<reference evidence="3" key="1">
    <citation type="journal article" date="2021" name="ISME J.">
        <title>Genomic evolution of the class Acidithiobacillia: deep-branching Proteobacteria living in extreme acidic conditions.</title>
        <authorList>
            <person name="Moya-Beltran A."/>
            <person name="Beard S."/>
            <person name="Rojas-Villalobos C."/>
            <person name="Issotta F."/>
            <person name="Gallardo Y."/>
            <person name="Ulloa R."/>
            <person name="Giaveno A."/>
            <person name="Degli Esposti M."/>
            <person name="Johnson D.B."/>
            <person name="Quatrini R."/>
        </authorList>
    </citation>
    <scope>NUCLEOTIDE SEQUENCE</scope>
    <source>
        <strain evidence="3">DSM 583</strain>
    </source>
</reference>
<comment type="caution">
    <text evidence="3">The sequence shown here is derived from an EMBL/GenBank/DDBJ whole genome shotgun (WGS) entry which is preliminary data.</text>
</comment>
<dbReference type="AlphaFoldDB" id="A0A8X8G9P6"/>
<sequence>MLPQFRALQGRNHAGERESAEGSRRYCLDCAEIIPPERVRLVDAVRCVHCASSLEGGSPLQGATHLRRQVGGAIRTVMQREEI</sequence>
<evidence type="ECO:0000256" key="2">
    <source>
        <dbReference type="SAM" id="MobiDB-lite"/>
    </source>
</evidence>
<organism evidence="3 4">
    <name type="scientific">Acidithiobacillus ferridurans</name>
    <dbReference type="NCBI Taxonomy" id="1232575"/>
    <lineage>
        <taxon>Bacteria</taxon>
        <taxon>Pseudomonadati</taxon>
        <taxon>Pseudomonadota</taxon>
        <taxon>Acidithiobacillia</taxon>
        <taxon>Acidithiobacillales</taxon>
        <taxon>Acidithiobacillaceae</taxon>
        <taxon>Acidithiobacillus</taxon>
    </lineage>
</organism>
<comment type="caution">
    <text evidence="1">Lacks conserved residue(s) required for the propagation of feature annotation.</text>
</comment>
<feature type="region of interest" description="Disordered" evidence="2">
    <location>
        <begin position="1"/>
        <end position="22"/>
    </location>
</feature>
<protein>
    <submittedName>
        <fullName evidence="3">TraR/DksA family transcriptional regulator</fullName>
    </submittedName>
</protein>
<accession>A0A8X8G9P6</accession>
<dbReference type="Proteomes" id="UP000887300">
    <property type="component" value="Unassembled WGS sequence"/>
</dbReference>
<evidence type="ECO:0000313" key="4">
    <source>
        <dbReference type="Proteomes" id="UP000887300"/>
    </source>
</evidence>
<gene>
    <name evidence="3" type="ORF">HF568_11880</name>
</gene>
<evidence type="ECO:0000256" key="1">
    <source>
        <dbReference type="PROSITE-ProRule" id="PRU00510"/>
    </source>
</evidence>
<name>A0A8X8G9P6_ACIFI</name>
<proteinExistence type="predicted"/>